<organism evidence="1">
    <name type="scientific">uncultured Rubrobacteraceae bacterium</name>
    <dbReference type="NCBI Taxonomy" id="349277"/>
    <lineage>
        <taxon>Bacteria</taxon>
        <taxon>Bacillati</taxon>
        <taxon>Actinomycetota</taxon>
        <taxon>Rubrobacteria</taxon>
        <taxon>Rubrobacterales</taxon>
        <taxon>Rubrobacteraceae</taxon>
        <taxon>environmental samples</taxon>
    </lineage>
</organism>
<dbReference type="AlphaFoldDB" id="A0A6J4QQV0"/>
<name>A0A6J4QQV0_9ACTN</name>
<gene>
    <name evidence="1" type="ORF">AVDCRST_MAG78-3361</name>
</gene>
<proteinExistence type="predicted"/>
<accession>A0A6J4QQV0</accession>
<reference evidence="1" key="1">
    <citation type="submission" date="2020-02" db="EMBL/GenBank/DDBJ databases">
        <authorList>
            <person name="Meier V. D."/>
        </authorList>
    </citation>
    <scope>NUCLEOTIDE SEQUENCE</scope>
    <source>
        <strain evidence="1">AVDCRST_MAG78</strain>
    </source>
</reference>
<evidence type="ECO:0000313" key="1">
    <source>
        <dbReference type="EMBL" id="CAA9450767.1"/>
    </source>
</evidence>
<dbReference type="EMBL" id="CADCVB010000220">
    <property type="protein sequence ID" value="CAA9450767.1"/>
    <property type="molecule type" value="Genomic_DNA"/>
</dbReference>
<sequence length="40" mass="4757">MLHAKLFDRFSVARQKLKLKFKLAERYEPVRQAPGKMPAR</sequence>
<protein>
    <submittedName>
        <fullName evidence="1">Uncharacterized protein</fullName>
    </submittedName>
</protein>